<proteinExistence type="predicted"/>
<organism evidence="2 3">
    <name type="scientific">Sulfobacillus acidophilus (strain ATCC 700253 / DSM 10332 / NAL)</name>
    <dbReference type="NCBI Taxonomy" id="679936"/>
    <lineage>
        <taxon>Bacteria</taxon>
        <taxon>Bacillati</taxon>
        <taxon>Bacillota</taxon>
        <taxon>Clostridia</taxon>
        <taxon>Eubacteriales</taxon>
        <taxon>Clostridiales Family XVII. Incertae Sedis</taxon>
        <taxon>Sulfobacillus</taxon>
    </lineage>
</organism>
<dbReference type="Pfam" id="PF06898">
    <property type="entry name" value="YqfD"/>
    <property type="match status" value="1"/>
</dbReference>
<dbReference type="KEGG" id="sap:Sulac_2927"/>
<dbReference type="Proteomes" id="UP000005439">
    <property type="component" value="Chromosome"/>
</dbReference>
<dbReference type="InterPro" id="IPR010690">
    <property type="entry name" value="YqfD"/>
</dbReference>
<keyword evidence="3" id="KW-1185">Reference proteome</keyword>
<evidence type="ECO:0008006" key="4">
    <source>
        <dbReference type="Google" id="ProtNLM"/>
    </source>
</evidence>
<dbReference type="HOGENOM" id="CLU_050521_1_0_9"/>
<accession>G8TZQ8</accession>
<keyword evidence="1" id="KW-0812">Transmembrane</keyword>
<evidence type="ECO:0000313" key="2">
    <source>
        <dbReference type="EMBL" id="AEW06388.1"/>
    </source>
</evidence>
<gene>
    <name evidence="2" type="ordered locus">Sulac_2927</name>
</gene>
<dbReference type="AlphaFoldDB" id="G8TZQ8"/>
<keyword evidence="1" id="KW-1133">Transmembrane helix</keyword>
<dbReference type="EMBL" id="CP003179">
    <property type="protein sequence ID" value="AEW06388.1"/>
    <property type="molecule type" value="Genomic_DNA"/>
</dbReference>
<sequence length="402" mass="44855">MTDYLRRIIGGWVEVRLTGAQIEKVVSLLALNGFRIWRVRRQGESISCLIGLSVVEWLDEVTVEHGVSYEIVRQGGLPIRWSELKRQPWIWAGFLGALALVLYASLHIWVVDVTATNLSPAETQALLKAARSAGLAPGVWRNRLDIPRIRQAMEHQLPRQYSWIGIHVHGAVAQIDAIPVHRRPPAHLFPRLVADAGGTVTAVYVYMGAPDVLVGEKVTRGQVLISGVVSAVPNAAGDQPSTEESIVTPAEGEVWARVRYQATVLQPWQRTLTVFSGRRAVRRMWVIDGQYVVTLPNAETPPFQHFQIVRHVANWRWAGVTLPVETIQIVYNEISEKRQRLTVSQARKLALAEAQRRVQAAIPPGGTVVQRIRTVRRTPKGVLATVVWIVNRNIAVAPTRLK</sequence>
<evidence type="ECO:0000313" key="3">
    <source>
        <dbReference type="Proteomes" id="UP000005439"/>
    </source>
</evidence>
<dbReference type="STRING" id="679936.Sulac_2927"/>
<name>G8TZQ8_SULAD</name>
<evidence type="ECO:0000256" key="1">
    <source>
        <dbReference type="SAM" id="Phobius"/>
    </source>
</evidence>
<dbReference type="PATRIC" id="fig|679936.5.peg.3021"/>
<keyword evidence="1" id="KW-0472">Membrane</keyword>
<feature type="transmembrane region" description="Helical" evidence="1">
    <location>
        <begin position="89"/>
        <end position="110"/>
    </location>
</feature>
<reference evidence="3" key="1">
    <citation type="submission" date="2011-12" db="EMBL/GenBank/DDBJ databases">
        <title>The complete genome of chromosome of Sulfobacillus acidophilus DSM 10332.</title>
        <authorList>
            <person name="Lucas S."/>
            <person name="Han J."/>
            <person name="Lapidus A."/>
            <person name="Bruce D."/>
            <person name="Goodwin L."/>
            <person name="Pitluck S."/>
            <person name="Peters L."/>
            <person name="Kyrpides N."/>
            <person name="Mavromatis K."/>
            <person name="Ivanova N."/>
            <person name="Mikhailova N."/>
            <person name="Chertkov O."/>
            <person name="Saunders E."/>
            <person name="Detter J.C."/>
            <person name="Tapia R."/>
            <person name="Han C."/>
            <person name="Land M."/>
            <person name="Hauser L."/>
            <person name="Markowitz V."/>
            <person name="Cheng J.-F."/>
            <person name="Hugenholtz P."/>
            <person name="Woyke T."/>
            <person name="Wu D."/>
            <person name="Pukall R."/>
            <person name="Gehrich-Schroeter G."/>
            <person name="Schneider S."/>
            <person name="Klenk H.-P."/>
            <person name="Eisen J.A."/>
        </authorList>
    </citation>
    <scope>NUCLEOTIDE SEQUENCE [LARGE SCALE GENOMIC DNA]</scope>
    <source>
        <strain evidence="3">ATCC 700253 / DSM 10332 / NAL</strain>
    </source>
</reference>
<protein>
    <recommendedName>
        <fullName evidence="4">Sporulation protein YqfD</fullName>
    </recommendedName>
</protein>
<reference evidence="2 3" key="2">
    <citation type="journal article" date="2012" name="Stand. Genomic Sci.">
        <title>Complete genome sequence of the moderately thermophilic mineral-sulfide-oxidizing firmicute Sulfobacillus acidophilus type strain (NAL(T)).</title>
        <authorList>
            <person name="Anderson I."/>
            <person name="Chertkov O."/>
            <person name="Chen A."/>
            <person name="Saunders E."/>
            <person name="Lapidus A."/>
            <person name="Nolan M."/>
            <person name="Lucas S."/>
            <person name="Hammon N."/>
            <person name="Deshpande S."/>
            <person name="Cheng J.F."/>
            <person name="Han C."/>
            <person name="Tapia R."/>
            <person name="Goodwin L.A."/>
            <person name="Pitluck S."/>
            <person name="Liolios K."/>
            <person name="Pagani I."/>
            <person name="Ivanova N."/>
            <person name="Mikhailova N."/>
            <person name="Pati A."/>
            <person name="Palaniappan K."/>
            <person name="Land M."/>
            <person name="Pan C."/>
            <person name="Rohde M."/>
            <person name="Pukall R."/>
            <person name="Goker M."/>
            <person name="Detter J.C."/>
            <person name="Woyke T."/>
            <person name="Bristow J."/>
            <person name="Eisen J.A."/>
            <person name="Markowitz V."/>
            <person name="Hugenholtz P."/>
            <person name="Kyrpides N.C."/>
            <person name="Klenk H.P."/>
            <person name="Mavromatis K."/>
        </authorList>
    </citation>
    <scope>NUCLEOTIDE SEQUENCE [LARGE SCALE GENOMIC DNA]</scope>
    <source>
        <strain evidence="3">ATCC 700253 / DSM 10332 / NAL</strain>
    </source>
</reference>